<feature type="region of interest" description="Disordered" evidence="2">
    <location>
        <begin position="350"/>
        <end position="448"/>
    </location>
</feature>
<name>A0AAU7CP01_9BACT</name>
<feature type="compositionally biased region" description="Basic and acidic residues" evidence="2">
    <location>
        <begin position="422"/>
        <end position="440"/>
    </location>
</feature>
<evidence type="ECO:0008006" key="4">
    <source>
        <dbReference type="Google" id="ProtNLM"/>
    </source>
</evidence>
<feature type="coiled-coil region" evidence="1">
    <location>
        <begin position="176"/>
        <end position="209"/>
    </location>
</feature>
<dbReference type="RefSeq" id="WP_406699181.1">
    <property type="nucleotide sequence ID" value="NZ_CP155447.1"/>
</dbReference>
<feature type="compositionally biased region" description="Basic and acidic residues" evidence="2">
    <location>
        <begin position="369"/>
        <end position="398"/>
    </location>
</feature>
<protein>
    <recommendedName>
        <fullName evidence="4">Bacteriophage tail tape measure N-terminal domain-containing protein</fullName>
    </recommendedName>
</protein>
<dbReference type="AlphaFoldDB" id="A0AAU7CP01"/>
<reference evidence="3" key="1">
    <citation type="submission" date="2024-05" db="EMBL/GenBank/DDBJ databases">
        <title>Planctomycetes of the genus Singulisphaera possess chitinolytic capabilities.</title>
        <authorList>
            <person name="Ivanova A."/>
        </authorList>
    </citation>
    <scope>NUCLEOTIDE SEQUENCE</scope>
    <source>
        <strain evidence="3">Ch08T</strain>
    </source>
</reference>
<keyword evidence="1" id="KW-0175">Coiled coil</keyword>
<accession>A0AAU7CP01</accession>
<evidence type="ECO:0000256" key="2">
    <source>
        <dbReference type="SAM" id="MobiDB-lite"/>
    </source>
</evidence>
<feature type="compositionally biased region" description="Basic and acidic residues" evidence="2">
    <location>
        <begin position="351"/>
        <end position="361"/>
    </location>
</feature>
<sequence length="631" mass="68796">MAGINLGGIYADLDIRTGNLDQGLAKARNALDAVNKEVKQLQQDFADGAITASELSNRMAALGTTAAELTTRMNAAYTATTTLSTGLEILNANANSMTQSSARMGQALMQLGYIADDVQYGFSGVVNNIGPLVYGLGATAGVAAAAQVAAVAVYQLYTHMDQFQELIGIGATKTEAEEMERLAKATSRTADEQERLNKYKEQEKKIQQMMGGQSKEEASTEKAVQDIYNEAGVGKLTGTLAAKMQAPMTPAQEAELGGARLRMLSIKKHAWLIPQSAEETGRKADAEFDAVSKKIEDARNKEAVERAQKLMVAAKRNDASGDQARRSIISKLSDPSDPLHSVALQLGDAGPEARAKAEKAAADAAARNEAAKAAEERRIEAEKERKRVQAKDEADRQRQVGRLGFLEEQHVLGQSSEEEETEMRRLQAKEKERKEKEKVRLQASDDADRQRQVGRLGFLEEQHVLGQSSEEEETELRRLQGQDEKRKGREAKQAERESLRIGKEAAPGDMKTIAEMLAMQEIGGAIAPGVARLRIAEELMRNGANAEQAGLASKEIDKDAKGDIQKGLTNRLLEQENKKSEVFDASTLAARIQSSVGGNDRKQELSYLESMKKSLEEMARAGVLNVRIEKR</sequence>
<dbReference type="EMBL" id="CP155447">
    <property type="protein sequence ID" value="XBH06331.1"/>
    <property type="molecule type" value="Genomic_DNA"/>
</dbReference>
<proteinExistence type="predicted"/>
<feature type="region of interest" description="Disordered" evidence="2">
    <location>
        <begin position="460"/>
        <end position="503"/>
    </location>
</feature>
<feature type="compositionally biased region" description="Basic and acidic residues" evidence="2">
    <location>
        <begin position="475"/>
        <end position="503"/>
    </location>
</feature>
<organism evidence="3">
    <name type="scientific">Singulisphaera sp. Ch08</name>
    <dbReference type="NCBI Taxonomy" id="3120278"/>
    <lineage>
        <taxon>Bacteria</taxon>
        <taxon>Pseudomonadati</taxon>
        <taxon>Planctomycetota</taxon>
        <taxon>Planctomycetia</taxon>
        <taxon>Isosphaerales</taxon>
        <taxon>Isosphaeraceae</taxon>
        <taxon>Singulisphaera</taxon>
    </lineage>
</organism>
<evidence type="ECO:0000313" key="3">
    <source>
        <dbReference type="EMBL" id="XBH06331.1"/>
    </source>
</evidence>
<gene>
    <name evidence="3" type="ORF">V5E97_09920</name>
</gene>
<evidence type="ECO:0000256" key="1">
    <source>
        <dbReference type="SAM" id="Coils"/>
    </source>
</evidence>